<organism evidence="2 3">
    <name type="scientific">Portunus trituberculatus</name>
    <name type="common">Swimming crab</name>
    <name type="synonym">Neptunus trituberculatus</name>
    <dbReference type="NCBI Taxonomy" id="210409"/>
    <lineage>
        <taxon>Eukaryota</taxon>
        <taxon>Metazoa</taxon>
        <taxon>Ecdysozoa</taxon>
        <taxon>Arthropoda</taxon>
        <taxon>Crustacea</taxon>
        <taxon>Multicrustacea</taxon>
        <taxon>Malacostraca</taxon>
        <taxon>Eumalacostraca</taxon>
        <taxon>Eucarida</taxon>
        <taxon>Decapoda</taxon>
        <taxon>Pleocyemata</taxon>
        <taxon>Brachyura</taxon>
        <taxon>Eubrachyura</taxon>
        <taxon>Portunoidea</taxon>
        <taxon>Portunidae</taxon>
        <taxon>Portuninae</taxon>
        <taxon>Portunus</taxon>
    </lineage>
</organism>
<evidence type="ECO:0000313" key="2">
    <source>
        <dbReference type="EMBL" id="MPD05643.1"/>
    </source>
</evidence>
<feature type="region of interest" description="Disordered" evidence="1">
    <location>
        <begin position="31"/>
        <end position="70"/>
    </location>
</feature>
<keyword evidence="3" id="KW-1185">Reference proteome</keyword>
<dbReference type="EMBL" id="VSRR010147002">
    <property type="protein sequence ID" value="MPD05643.1"/>
    <property type="molecule type" value="Genomic_DNA"/>
</dbReference>
<dbReference type="Proteomes" id="UP000324222">
    <property type="component" value="Unassembled WGS sequence"/>
</dbReference>
<comment type="caution">
    <text evidence="2">The sequence shown here is derived from an EMBL/GenBank/DDBJ whole genome shotgun (WGS) entry which is preliminary data.</text>
</comment>
<evidence type="ECO:0000256" key="1">
    <source>
        <dbReference type="SAM" id="MobiDB-lite"/>
    </source>
</evidence>
<dbReference type="AlphaFoldDB" id="A0A5B7KAM5"/>
<evidence type="ECO:0000313" key="3">
    <source>
        <dbReference type="Proteomes" id="UP000324222"/>
    </source>
</evidence>
<sequence>MTLPFRNSVEKILLLNFYSYYHNTASSVKSASRCDHDIHSRQLSRDPKPQRYRSWSRGSHSDTTKPALPPPYYRMIHGNCNHPTVECRTIFKLQKEQTVIPQSTSQQAAFHKAKD</sequence>
<proteinExistence type="predicted"/>
<protein>
    <submittedName>
        <fullName evidence="2">Uncharacterized protein</fullName>
    </submittedName>
</protein>
<name>A0A5B7KAM5_PORTR</name>
<feature type="compositionally biased region" description="Basic and acidic residues" evidence="1">
    <location>
        <begin position="32"/>
        <end position="49"/>
    </location>
</feature>
<accession>A0A5B7KAM5</accession>
<reference evidence="2 3" key="1">
    <citation type="submission" date="2019-05" db="EMBL/GenBank/DDBJ databases">
        <title>Another draft genome of Portunus trituberculatus and its Hox gene families provides insights of decapod evolution.</title>
        <authorList>
            <person name="Jeong J.-H."/>
            <person name="Song I."/>
            <person name="Kim S."/>
            <person name="Choi T."/>
            <person name="Kim D."/>
            <person name="Ryu S."/>
            <person name="Kim W."/>
        </authorList>
    </citation>
    <scope>NUCLEOTIDE SEQUENCE [LARGE SCALE GENOMIC DNA]</scope>
    <source>
        <tissue evidence="2">Muscle</tissue>
    </source>
</reference>
<gene>
    <name evidence="2" type="ORF">E2C01_101397</name>
</gene>